<evidence type="ECO:0000256" key="1">
    <source>
        <dbReference type="SAM" id="MobiDB-lite"/>
    </source>
</evidence>
<evidence type="ECO:0000313" key="3">
    <source>
        <dbReference type="Proteomes" id="UP000265631"/>
    </source>
</evidence>
<organism evidence="2 3">
    <name type="scientific">Fusarium flagelliforme</name>
    <dbReference type="NCBI Taxonomy" id="2675880"/>
    <lineage>
        <taxon>Eukaryota</taxon>
        <taxon>Fungi</taxon>
        <taxon>Dikarya</taxon>
        <taxon>Ascomycota</taxon>
        <taxon>Pezizomycotina</taxon>
        <taxon>Sordariomycetes</taxon>
        <taxon>Hypocreomycetidae</taxon>
        <taxon>Hypocreales</taxon>
        <taxon>Nectriaceae</taxon>
        <taxon>Fusarium</taxon>
        <taxon>Fusarium incarnatum-equiseti species complex</taxon>
    </lineage>
</organism>
<protein>
    <submittedName>
        <fullName evidence="2">Uncharacterized protein</fullName>
    </submittedName>
</protein>
<proteinExistence type="predicted"/>
<feature type="region of interest" description="Disordered" evidence="1">
    <location>
        <begin position="18"/>
        <end position="51"/>
    </location>
</feature>
<comment type="caution">
    <text evidence="2">The sequence shown here is derived from an EMBL/GenBank/DDBJ whole genome shotgun (WGS) entry which is preliminary data.</text>
</comment>
<dbReference type="AlphaFoldDB" id="A0A395MI22"/>
<feature type="compositionally biased region" description="Polar residues" evidence="1">
    <location>
        <begin position="40"/>
        <end position="50"/>
    </location>
</feature>
<name>A0A395MI22_9HYPO</name>
<sequence>MFNTVTTHFIQLDWDLENQAHGPNGQGRSSSCIRSDRSSNVARNGPTFSPSIIRPRNSIWETWARAYRISGSSGFGVADDEGGRTCVQGLAQAWLSALGDEHTSQDCAVNGKEDDRNT</sequence>
<gene>
    <name evidence="2" type="ORF">FIE12Z_8198</name>
</gene>
<evidence type="ECO:0000313" key="2">
    <source>
        <dbReference type="EMBL" id="RFN47554.1"/>
    </source>
</evidence>
<dbReference type="EMBL" id="PXXK01000246">
    <property type="protein sequence ID" value="RFN47554.1"/>
    <property type="molecule type" value="Genomic_DNA"/>
</dbReference>
<reference evidence="2 3" key="1">
    <citation type="journal article" date="2018" name="PLoS Pathog.">
        <title>Evolution of structural diversity of trichothecenes, a family of toxins produced by plant pathogenic and entomopathogenic fungi.</title>
        <authorList>
            <person name="Proctor R.H."/>
            <person name="McCormick S.P."/>
            <person name="Kim H.S."/>
            <person name="Cardoza R.E."/>
            <person name="Stanley A.M."/>
            <person name="Lindo L."/>
            <person name="Kelly A."/>
            <person name="Brown D.W."/>
            <person name="Lee T."/>
            <person name="Vaughan M.M."/>
            <person name="Alexander N.J."/>
            <person name="Busman M."/>
            <person name="Gutierrez S."/>
        </authorList>
    </citation>
    <scope>NUCLEOTIDE SEQUENCE [LARGE SCALE GENOMIC DNA]</scope>
    <source>
        <strain evidence="2 3">NRRL 13405</strain>
    </source>
</reference>
<dbReference type="Proteomes" id="UP000265631">
    <property type="component" value="Unassembled WGS sequence"/>
</dbReference>
<accession>A0A395MI22</accession>
<keyword evidence="3" id="KW-1185">Reference proteome</keyword>